<dbReference type="PANTHER" id="PTHR33840:SF1">
    <property type="entry name" value="TLE1 PHOSPHOLIPASE DOMAIN-CONTAINING PROTEIN"/>
    <property type="match status" value="1"/>
</dbReference>
<dbReference type="Pfam" id="PF09994">
    <property type="entry name" value="T6SS_Tle1-like_cat"/>
    <property type="match status" value="1"/>
</dbReference>
<evidence type="ECO:0000313" key="4">
    <source>
        <dbReference type="Proteomes" id="UP001370758"/>
    </source>
</evidence>
<feature type="compositionally biased region" description="Basic and acidic residues" evidence="1">
    <location>
        <begin position="1291"/>
        <end position="1306"/>
    </location>
</feature>
<feature type="compositionally biased region" description="Basic and acidic residues" evidence="1">
    <location>
        <begin position="1352"/>
        <end position="1378"/>
    </location>
</feature>
<feature type="region of interest" description="Disordered" evidence="1">
    <location>
        <begin position="162"/>
        <end position="249"/>
    </location>
</feature>
<feature type="compositionally biased region" description="Basic residues" evidence="1">
    <location>
        <begin position="1339"/>
        <end position="1351"/>
    </location>
</feature>
<keyword evidence="4" id="KW-1185">Reference proteome</keyword>
<gene>
    <name evidence="3" type="ORF">TWF481_000721</name>
</gene>
<feature type="compositionally biased region" description="Basic and acidic residues" evidence="1">
    <location>
        <begin position="317"/>
        <end position="337"/>
    </location>
</feature>
<dbReference type="PANTHER" id="PTHR33840">
    <property type="match status" value="1"/>
</dbReference>
<name>A0AAV9WNE0_9PEZI</name>
<feature type="domain" description="T6SS Phospholipase effector Tle1-like catalytic" evidence="2">
    <location>
        <begin position="486"/>
        <end position="779"/>
    </location>
</feature>
<evidence type="ECO:0000256" key="1">
    <source>
        <dbReference type="SAM" id="MobiDB-lite"/>
    </source>
</evidence>
<feature type="compositionally biased region" description="Basic and acidic residues" evidence="1">
    <location>
        <begin position="1144"/>
        <end position="1158"/>
    </location>
</feature>
<feature type="region of interest" description="Disordered" evidence="1">
    <location>
        <begin position="19"/>
        <end position="127"/>
    </location>
</feature>
<feature type="compositionally biased region" description="Polar residues" evidence="1">
    <location>
        <begin position="209"/>
        <end position="221"/>
    </location>
</feature>
<evidence type="ECO:0000259" key="2">
    <source>
        <dbReference type="Pfam" id="PF09994"/>
    </source>
</evidence>
<feature type="compositionally biased region" description="Acidic residues" evidence="1">
    <location>
        <begin position="1194"/>
        <end position="1207"/>
    </location>
</feature>
<dbReference type="EMBL" id="JAVHJL010000001">
    <property type="protein sequence ID" value="KAK6511815.1"/>
    <property type="molecule type" value="Genomic_DNA"/>
</dbReference>
<reference evidence="3 4" key="1">
    <citation type="submission" date="2023-08" db="EMBL/GenBank/DDBJ databases">
        <authorList>
            <person name="Palmer J.M."/>
        </authorList>
    </citation>
    <scope>NUCLEOTIDE SEQUENCE [LARGE SCALE GENOMIC DNA]</scope>
    <source>
        <strain evidence="3 4">TWF481</strain>
    </source>
</reference>
<feature type="compositionally biased region" description="Polar residues" evidence="1">
    <location>
        <begin position="162"/>
        <end position="183"/>
    </location>
</feature>
<sequence length="1397" mass="154533">MSVRRIVGILDGYYQVIEPNTKTDTDNDSLEDEPGSITPIPPGTKLVRRETGSSSEEGGHQKKPEPARKTPYLFSPENYTRTPDPRMDINHLTRASSETTPPPSVGGTTEPAGGTDDGIHSNGNNTGPNDNCEYTGANGHHSHDNDDPNYCHCKGVYINGNNSHPRTNGTGVASITGNNTSRSQSEEKEDIYSRPSALPRPVGGRAASGQRQRTPTASSAVPTADPHSQKQPAAKDTKIPRPAGTPRNIMPASAYRSISEVMMGNGNGRDGISDTATDTNGPTTEPPKNPSTTTNPTEACSPPEVPQGRINNTPATKAEDSRNEDSNRTHGQQDQRRSSQPRLGTQPLSDIEEEEGEGSKARPAPSAKANISRASSLESPNFKYEIPTRVDTDISGLVAPKTRNSNPTTDYPILSDSVAKALGPDADGIHQQICEERRQYFMERRAEMLSMTARGDRLHEYLELDDPRFESPKVSPVRFHPSVRPKKLILILDATNSRTVRPTPSETPFQENQIPRTVLKRISDCLAAKHEETGMRQQIFYLSGCGTGEEFGLNKSLHTTILDAYTYLSDNWEPGDELFLFGFSRGAFAIRAIAALITEVGLLNKAGMVYFEALYDAYFDPKYGKCRVTDDYAAWRNKYATLVKELGEKQDATVTQVSVKFLGCLETIGWSNYEDMPAKDGQDGKKLWEEGGAFDFRHLILHEAIENAFHALALDEDRISHSPLLMFRSAESVKPLSQVWFTGSHINIGGGRLTSDIAGDITPDKNELSDIVFLFMVTECHEFLSFDSSHVTNAGRGRFHVPCKEDSTNLNLGLSLDLNDQFKYGWVSSTIDKVGPDTSKINVFGRIINAAGNRKKPQVHVRTPLQYRPHWFTWEPWNKYKSCEAVHVSCKYRSRKYPDYTASALKNYRSRILERFGLVTSSGQSIPGEQPESRYNAPRTPMQEKFYFNGEDGVGHGLKLMNTDLPIVKLSAFEVLHCGGDALINAFGIGFRDLYRESPPVFRYDPDKLIPTGDDWIFRIETRPSRNSSRNSSYSVANNAPALRSVKSDPTSLKYQGYVIKSDSPYDSFGRSSGPPPAQRGSARTTLPRGSKRKSKRLVISEPLRRAPSPPRQTEPAAPAPTNPGRSNPENQSPFSYTSTIDIRPGREARPGLKDESGGGKGKGRHSGHAANEEEYSKSARLSGVRFAGLDGIEGPDQEESALEPEAEGASTMTNEHAIRERAETPPGITERKGKRGTIRKLFSFSSLRGGKRNSEGPKEPRGSNKLKKKKSRPGLGRITNLGHAQTDSSEDTHEAEREEREREEWAAQFDRYSLVLPPVENPDWRKQLHEGTIGETHRCKHPHLRHLHSRGSKESMRSRARDGDRGREGKSGDGSERGRKRNRAGGPAPARSWPWQ</sequence>
<feature type="compositionally biased region" description="Polar residues" evidence="1">
    <location>
        <begin position="338"/>
        <end position="348"/>
    </location>
</feature>
<feature type="compositionally biased region" description="Basic and acidic residues" evidence="1">
    <location>
        <begin position="47"/>
        <end position="68"/>
    </location>
</feature>
<proteinExistence type="predicted"/>
<dbReference type="Proteomes" id="UP001370758">
    <property type="component" value="Unassembled WGS sequence"/>
</dbReference>
<feature type="region of interest" description="Disordered" evidence="1">
    <location>
        <begin position="262"/>
        <end position="376"/>
    </location>
</feature>
<accession>A0AAV9WNE0</accession>
<evidence type="ECO:0000313" key="3">
    <source>
        <dbReference type="EMBL" id="KAK6511815.1"/>
    </source>
</evidence>
<feature type="compositionally biased region" description="Polar residues" evidence="1">
    <location>
        <begin position="1124"/>
        <end position="1141"/>
    </location>
</feature>
<feature type="region of interest" description="Disordered" evidence="1">
    <location>
        <begin position="1064"/>
        <end position="1397"/>
    </location>
</feature>
<protein>
    <recommendedName>
        <fullName evidence="2">T6SS Phospholipase effector Tle1-like catalytic domain-containing protein</fullName>
    </recommendedName>
</protein>
<dbReference type="InterPro" id="IPR018712">
    <property type="entry name" value="Tle1-like_cat"/>
</dbReference>
<feature type="compositionally biased region" description="Basic and acidic residues" evidence="1">
    <location>
        <begin position="1253"/>
        <end position="1263"/>
    </location>
</feature>
<feature type="compositionally biased region" description="Pro residues" evidence="1">
    <location>
        <begin position="1108"/>
        <end position="1122"/>
    </location>
</feature>
<comment type="caution">
    <text evidence="3">The sequence shown here is derived from an EMBL/GenBank/DDBJ whole genome shotgun (WGS) entry which is preliminary data.</text>
</comment>
<organism evidence="3 4">
    <name type="scientific">Arthrobotrys musiformis</name>
    <dbReference type="NCBI Taxonomy" id="47236"/>
    <lineage>
        <taxon>Eukaryota</taxon>
        <taxon>Fungi</taxon>
        <taxon>Dikarya</taxon>
        <taxon>Ascomycota</taxon>
        <taxon>Pezizomycotina</taxon>
        <taxon>Orbiliomycetes</taxon>
        <taxon>Orbiliales</taxon>
        <taxon>Orbiliaceae</taxon>
        <taxon>Arthrobotrys</taxon>
    </lineage>
</organism>